<protein>
    <submittedName>
        <fullName evidence="2">SGNH/GDSL hydrolase family protein</fullName>
    </submittedName>
</protein>
<gene>
    <name evidence="2" type="ORF">DRW42_12305</name>
</gene>
<dbReference type="SUPFAM" id="SSF52266">
    <property type="entry name" value="SGNH hydrolase"/>
    <property type="match status" value="1"/>
</dbReference>
<dbReference type="InterPro" id="IPR036514">
    <property type="entry name" value="SGNH_hydro_sf"/>
</dbReference>
<evidence type="ECO:0000313" key="2">
    <source>
        <dbReference type="EMBL" id="RBQ06999.1"/>
    </source>
</evidence>
<dbReference type="Gene3D" id="3.40.50.1110">
    <property type="entry name" value="SGNH hydrolase"/>
    <property type="match status" value="1"/>
</dbReference>
<sequence>MKILLNLVLFSFLTSGCTKQTPMINEPVTEQPTNPSNGTGNFTYLALGDSYTIGESVKQAESFPYQLQSLLKAKGSNVANPKIIATTGWTTDELQAAIKKENLTGSYSFVTLLIGVNNQYRGYPINTYKKEFAELLQTAIAFAGGDKRKVFVVSIPDWSVTPFGKNSGKSTETIAAEIDNFNAVNQEITLAAGVSYTNITPASRNAATDTSLIAGDGLHPSAKMYGQWAEALSTKVADVLK</sequence>
<dbReference type="AlphaFoldDB" id="A0A366L0J1"/>
<dbReference type="Pfam" id="PF13472">
    <property type="entry name" value="Lipase_GDSL_2"/>
    <property type="match status" value="1"/>
</dbReference>
<name>A0A366L0J1_9SPHI</name>
<organism evidence="2 3">
    <name type="scientific">Pedobacter miscanthi</name>
    <dbReference type="NCBI Taxonomy" id="2259170"/>
    <lineage>
        <taxon>Bacteria</taxon>
        <taxon>Pseudomonadati</taxon>
        <taxon>Bacteroidota</taxon>
        <taxon>Sphingobacteriia</taxon>
        <taxon>Sphingobacteriales</taxon>
        <taxon>Sphingobacteriaceae</taxon>
        <taxon>Pedobacter</taxon>
    </lineage>
</organism>
<keyword evidence="2" id="KW-0378">Hydrolase</keyword>
<dbReference type="GO" id="GO:0016788">
    <property type="term" value="F:hydrolase activity, acting on ester bonds"/>
    <property type="evidence" value="ECO:0007669"/>
    <property type="project" value="UniProtKB-ARBA"/>
</dbReference>
<evidence type="ECO:0000259" key="1">
    <source>
        <dbReference type="Pfam" id="PF13472"/>
    </source>
</evidence>
<dbReference type="PROSITE" id="PS51257">
    <property type="entry name" value="PROKAR_LIPOPROTEIN"/>
    <property type="match status" value="1"/>
</dbReference>
<dbReference type="OrthoDB" id="158267at2"/>
<reference evidence="2 3" key="1">
    <citation type="submission" date="2018-07" db="EMBL/GenBank/DDBJ databases">
        <title>A draft genome of a endophytic bacteria, a new species of Pedobacter.</title>
        <authorList>
            <person name="Zhang Z.D."/>
            <person name="Chen Z.J."/>
        </authorList>
    </citation>
    <scope>NUCLEOTIDE SEQUENCE [LARGE SCALE GENOMIC DNA]</scope>
    <source>
        <strain evidence="2 3">RS10</strain>
    </source>
</reference>
<dbReference type="Proteomes" id="UP000252081">
    <property type="component" value="Unassembled WGS sequence"/>
</dbReference>
<proteinExistence type="predicted"/>
<keyword evidence="3" id="KW-1185">Reference proteome</keyword>
<evidence type="ECO:0000313" key="3">
    <source>
        <dbReference type="Proteomes" id="UP000252081"/>
    </source>
</evidence>
<dbReference type="CDD" id="cd01832">
    <property type="entry name" value="SGNH_hydrolase_like_1"/>
    <property type="match status" value="1"/>
</dbReference>
<dbReference type="EMBL" id="QNQU01000009">
    <property type="protein sequence ID" value="RBQ06999.1"/>
    <property type="molecule type" value="Genomic_DNA"/>
</dbReference>
<dbReference type="InterPro" id="IPR013830">
    <property type="entry name" value="SGNH_hydro"/>
</dbReference>
<accession>A0A366L0J1</accession>
<dbReference type="RefSeq" id="WP_113949116.1">
    <property type="nucleotide sequence ID" value="NZ_QNQU01000009.1"/>
</dbReference>
<feature type="domain" description="SGNH hydrolase-type esterase" evidence="1">
    <location>
        <begin position="46"/>
        <end position="225"/>
    </location>
</feature>
<comment type="caution">
    <text evidence="2">The sequence shown here is derived from an EMBL/GenBank/DDBJ whole genome shotgun (WGS) entry which is preliminary data.</text>
</comment>